<dbReference type="EMBL" id="VEPZ02001233">
    <property type="protein sequence ID" value="KAE8685292.1"/>
    <property type="molecule type" value="Genomic_DNA"/>
</dbReference>
<reference evidence="2" key="1">
    <citation type="submission" date="2019-09" db="EMBL/GenBank/DDBJ databases">
        <title>Draft genome information of white flower Hibiscus syriacus.</title>
        <authorList>
            <person name="Kim Y.-M."/>
        </authorList>
    </citation>
    <scope>NUCLEOTIDE SEQUENCE [LARGE SCALE GENOMIC DNA]</scope>
    <source>
        <strain evidence="2">YM2019G1</strain>
    </source>
</reference>
<dbReference type="Proteomes" id="UP000436088">
    <property type="component" value="Unassembled WGS sequence"/>
</dbReference>
<dbReference type="CDD" id="cd06222">
    <property type="entry name" value="RNase_H_like"/>
    <property type="match status" value="1"/>
</dbReference>
<dbReference type="InterPro" id="IPR036397">
    <property type="entry name" value="RNaseH_sf"/>
</dbReference>
<organism evidence="2 3">
    <name type="scientific">Hibiscus syriacus</name>
    <name type="common">Rose of Sharon</name>
    <dbReference type="NCBI Taxonomy" id="106335"/>
    <lineage>
        <taxon>Eukaryota</taxon>
        <taxon>Viridiplantae</taxon>
        <taxon>Streptophyta</taxon>
        <taxon>Embryophyta</taxon>
        <taxon>Tracheophyta</taxon>
        <taxon>Spermatophyta</taxon>
        <taxon>Magnoliopsida</taxon>
        <taxon>eudicotyledons</taxon>
        <taxon>Gunneridae</taxon>
        <taxon>Pentapetalae</taxon>
        <taxon>rosids</taxon>
        <taxon>malvids</taxon>
        <taxon>Malvales</taxon>
        <taxon>Malvaceae</taxon>
        <taxon>Malvoideae</taxon>
        <taxon>Hibiscus</taxon>
    </lineage>
</organism>
<name>A0A6A2Z2K3_HIBSY</name>
<evidence type="ECO:0000313" key="3">
    <source>
        <dbReference type="Proteomes" id="UP000436088"/>
    </source>
</evidence>
<protein>
    <recommendedName>
        <fullName evidence="1">RNase H type-1 domain-containing protein</fullName>
    </recommendedName>
</protein>
<evidence type="ECO:0000313" key="2">
    <source>
        <dbReference type="EMBL" id="KAE8685292.1"/>
    </source>
</evidence>
<evidence type="ECO:0000259" key="1">
    <source>
        <dbReference type="Pfam" id="PF13456"/>
    </source>
</evidence>
<dbReference type="Gene3D" id="3.30.420.10">
    <property type="entry name" value="Ribonuclease H-like superfamily/Ribonuclease H"/>
    <property type="match status" value="1"/>
</dbReference>
<dbReference type="PANTHER" id="PTHR47723:SF13">
    <property type="entry name" value="PUTATIVE-RELATED"/>
    <property type="match status" value="1"/>
</dbReference>
<comment type="caution">
    <text evidence="2">The sequence shown here is derived from an EMBL/GenBank/DDBJ whole genome shotgun (WGS) entry which is preliminary data.</text>
</comment>
<feature type="domain" description="RNase H type-1" evidence="1">
    <location>
        <begin position="96"/>
        <end position="174"/>
    </location>
</feature>
<keyword evidence="3" id="KW-1185">Reference proteome</keyword>
<dbReference type="InterPro" id="IPR053151">
    <property type="entry name" value="RNase_H-like"/>
</dbReference>
<gene>
    <name evidence="2" type="ORF">F3Y22_tig00111099pilonHSYRG00150</name>
</gene>
<dbReference type="GO" id="GO:0004523">
    <property type="term" value="F:RNA-DNA hybrid ribonuclease activity"/>
    <property type="evidence" value="ECO:0007669"/>
    <property type="project" value="InterPro"/>
</dbReference>
<accession>A0A6A2Z2K3</accession>
<sequence length="181" mass="20454">MTNAERARRGLTTEAYCPACGNNAETITHDLRGCPTTQVIPQNLTGSFFSLNLDWLNSNMKSSVMMKDDAYSWRHFFWNHALEIVETAMQSCLLSSVSQNTLEAGGCGILRNFDRDWLAGYCRSLGRCSIFHDELWALVDGLKVAWIYGFRRIEVEMDNKVAIRILSSPSSPCEPTLVRHI</sequence>
<dbReference type="InterPro" id="IPR044730">
    <property type="entry name" value="RNase_H-like_dom_plant"/>
</dbReference>
<dbReference type="Pfam" id="PF13456">
    <property type="entry name" value="RVT_3"/>
    <property type="match status" value="1"/>
</dbReference>
<dbReference type="InterPro" id="IPR002156">
    <property type="entry name" value="RNaseH_domain"/>
</dbReference>
<dbReference type="AlphaFoldDB" id="A0A6A2Z2K3"/>
<proteinExistence type="predicted"/>
<dbReference type="GO" id="GO:0003676">
    <property type="term" value="F:nucleic acid binding"/>
    <property type="evidence" value="ECO:0007669"/>
    <property type="project" value="InterPro"/>
</dbReference>
<dbReference type="PANTHER" id="PTHR47723">
    <property type="entry name" value="OS05G0353850 PROTEIN"/>
    <property type="match status" value="1"/>
</dbReference>